<evidence type="ECO:0000313" key="1">
    <source>
        <dbReference type="EMBL" id="KAF9752804.1"/>
    </source>
</evidence>
<accession>A0A9P6KX81</accession>
<keyword evidence="2" id="KW-1185">Reference proteome</keyword>
<comment type="caution">
    <text evidence="1">The sequence shown here is derived from an EMBL/GenBank/DDBJ whole genome shotgun (WGS) entry which is preliminary data.</text>
</comment>
<dbReference type="EMBL" id="SBJO01000984">
    <property type="protein sequence ID" value="KAF9752804.1"/>
    <property type="molecule type" value="Genomic_DNA"/>
</dbReference>
<dbReference type="Proteomes" id="UP000740883">
    <property type="component" value="Unassembled WGS sequence"/>
</dbReference>
<proteinExistence type="predicted"/>
<dbReference type="AlphaFoldDB" id="A0A9P6KX81"/>
<organism evidence="1 2">
    <name type="scientific">Nosema granulosis</name>
    <dbReference type="NCBI Taxonomy" id="83296"/>
    <lineage>
        <taxon>Eukaryota</taxon>
        <taxon>Fungi</taxon>
        <taxon>Fungi incertae sedis</taxon>
        <taxon>Microsporidia</taxon>
        <taxon>Nosematidae</taxon>
        <taxon>Nosema</taxon>
    </lineage>
</organism>
<reference evidence="1 2" key="1">
    <citation type="journal article" date="2020" name="Genome Biol. Evol.">
        <title>Comparative genomics of strictly vertically transmitted, feminizing microsporidia endosymbionts of amphipod crustaceans.</title>
        <authorList>
            <person name="Cormier A."/>
            <person name="Chebbi M.A."/>
            <person name="Giraud I."/>
            <person name="Wattier R."/>
            <person name="Teixeira M."/>
            <person name="Gilbert C."/>
            <person name="Rigaud T."/>
            <person name="Cordaux R."/>
        </authorList>
    </citation>
    <scope>NUCLEOTIDE SEQUENCE [LARGE SCALE GENOMIC DNA]</scope>
    <source>
        <strain evidence="1 2">Ou3-Ou53</strain>
    </source>
</reference>
<sequence length="112" mass="13611">MREINLSPSRSKDLKSAQTIFNEKKLEMHERRCEYRKSNTKFELYRGRFYRELREDKYGPTTYRTRILNPFGPICGKFPKKKIKTSLSIFWNSYHPMTEKPLFFHLLLSLKK</sequence>
<name>A0A9P6KX81_9MICR</name>
<gene>
    <name evidence="1" type="ORF">NGRA_3388</name>
</gene>
<evidence type="ECO:0000313" key="2">
    <source>
        <dbReference type="Proteomes" id="UP000740883"/>
    </source>
</evidence>
<protein>
    <submittedName>
        <fullName evidence="1">Uncharacterized protein</fullName>
    </submittedName>
</protein>